<dbReference type="InterPro" id="IPR020084">
    <property type="entry name" value="NUDIX_hydrolase_CS"/>
</dbReference>
<protein>
    <submittedName>
        <fullName evidence="3">NUDIX hydrolase</fullName>
    </submittedName>
</protein>
<keyword evidence="1 3" id="KW-0378">Hydrolase</keyword>
<gene>
    <name evidence="3" type="ORF">AN964_03345</name>
</gene>
<dbReference type="CDD" id="cd02883">
    <property type="entry name" value="NUDIX_Hydrolase"/>
    <property type="match status" value="1"/>
</dbReference>
<dbReference type="PROSITE" id="PS51462">
    <property type="entry name" value="NUDIX"/>
    <property type="match status" value="1"/>
</dbReference>
<dbReference type="OrthoDB" id="2890244at2"/>
<dbReference type="EMBL" id="LJJC01000004">
    <property type="protein sequence ID" value="KQL52658.1"/>
    <property type="molecule type" value="Genomic_DNA"/>
</dbReference>
<accession>A0A0Q3WVP7</accession>
<name>A0A0Q3WVP7_9BACI</name>
<dbReference type="InterPro" id="IPR015797">
    <property type="entry name" value="NUDIX_hydrolase-like_dom_sf"/>
</dbReference>
<dbReference type="GO" id="GO:0016787">
    <property type="term" value="F:hydrolase activity"/>
    <property type="evidence" value="ECO:0007669"/>
    <property type="project" value="UniProtKB-KW"/>
</dbReference>
<evidence type="ECO:0000256" key="1">
    <source>
        <dbReference type="ARBA" id="ARBA00022801"/>
    </source>
</evidence>
<evidence type="ECO:0000313" key="4">
    <source>
        <dbReference type="Proteomes" id="UP000051888"/>
    </source>
</evidence>
<dbReference type="InterPro" id="IPR000086">
    <property type="entry name" value="NUDIX_hydrolase_dom"/>
</dbReference>
<organism evidence="3 4">
    <name type="scientific">Heyndrickxia shackletonii</name>
    <dbReference type="NCBI Taxonomy" id="157838"/>
    <lineage>
        <taxon>Bacteria</taxon>
        <taxon>Bacillati</taxon>
        <taxon>Bacillota</taxon>
        <taxon>Bacilli</taxon>
        <taxon>Bacillales</taxon>
        <taxon>Bacillaceae</taxon>
        <taxon>Heyndrickxia</taxon>
    </lineage>
</organism>
<dbReference type="Pfam" id="PF00293">
    <property type="entry name" value="NUDIX"/>
    <property type="match status" value="1"/>
</dbReference>
<dbReference type="PATRIC" id="fig|157838.3.peg.743"/>
<dbReference type="AlphaFoldDB" id="A0A0Q3WVP7"/>
<dbReference type="STRING" id="157838.AN964_03345"/>
<dbReference type="SUPFAM" id="SSF55811">
    <property type="entry name" value="Nudix"/>
    <property type="match status" value="1"/>
</dbReference>
<sequence length="148" mass="17101">MLKKIVELPTDKKIAGVHCIPITKDGNIVMAWDKDEQVLTTIGGRMEGEETLEEALDRELMEEVGLVVSGERQPFAAWYWESTDTYTVWLLAKVDHFVPYEFENEKTGYVIFNFETARQMIKQIEGDSRFRMEILTMAEDCAKHYISA</sequence>
<dbReference type="PROSITE" id="PS00893">
    <property type="entry name" value="NUDIX_BOX"/>
    <property type="match status" value="1"/>
</dbReference>
<dbReference type="Gene3D" id="3.90.79.10">
    <property type="entry name" value="Nucleoside Triphosphate Pyrophosphohydrolase"/>
    <property type="match status" value="1"/>
</dbReference>
<reference evidence="3 4" key="1">
    <citation type="submission" date="2015-09" db="EMBL/GenBank/DDBJ databases">
        <title>Genome sequencing project for genomic taxonomy and phylogenomics of Bacillus-like bacteria.</title>
        <authorList>
            <person name="Liu B."/>
            <person name="Wang J."/>
            <person name="Zhu Y."/>
            <person name="Liu G."/>
            <person name="Chen Q."/>
            <person name="Chen Z."/>
            <person name="Lan J."/>
            <person name="Che J."/>
            <person name="Ge C."/>
            <person name="Shi H."/>
            <person name="Pan Z."/>
            <person name="Liu X."/>
        </authorList>
    </citation>
    <scope>NUCLEOTIDE SEQUENCE [LARGE SCALE GENOMIC DNA]</scope>
    <source>
        <strain evidence="3 4">LMG 18435</strain>
    </source>
</reference>
<feature type="domain" description="Nudix hydrolase" evidence="2">
    <location>
        <begin position="12"/>
        <end position="134"/>
    </location>
</feature>
<evidence type="ECO:0000313" key="3">
    <source>
        <dbReference type="EMBL" id="KQL52658.1"/>
    </source>
</evidence>
<evidence type="ECO:0000259" key="2">
    <source>
        <dbReference type="PROSITE" id="PS51462"/>
    </source>
</evidence>
<comment type="caution">
    <text evidence="3">The sequence shown here is derived from an EMBL/GenBank/DDBJ whole genome shotgun (WGS) entry which is preliminary data.</text>
</comment>
<keyword evidence="4" id="KW-1185">Reference proteome</keyword>
<dbReference type="Proteomes" id="UP000051888">
    <property type="component" value="Unassembled WGS sequence"/>
</dbReference>
<proteinExistence type="predicted"/>
<dbReference type="RefSeq" id="WP_055738357.1">
    <property type="nucleotide sequence ID" value="NZ_JAAIWL010000046.1"/>
</dbReference>